<comment type="caution">
    <text evidence="1">The sequence shown here is derived from an EMBL/GenBank/DDBJ whole genome shotgun (WGS) entry which is preliminary data.</text>
</comment>
<dbReference type="Proteomes" id="UP000236630">
    <property type="component" value="Unassembled WGS sequence"/>
</dbReference>
<dbReference type="AlphaFoldDB" id="A0A2H5PXF7"/>
<accession>A0A2H5PXF7</accession>
<protein>
    <submittedName>
        <fullName evidence="1">Uncharacterized protein</fullName>
    </submittedName>
</protein>
<keyword evidence="2" id="KW-1185">Reference proteome</keyword>
<gene>
    <name evidence="1" type="ORF">CUMW_176100</name>
</gene>
<proteinExistence type="predicted"/>
<evidence type="ECO:0000313" key="2">
    <source>
        <dbReference type="Proteomes" id="UP000236630"/>
    </source>
</evidence>
<evidence type="ECO:0000313" key="1">
    <source>
        <dbReference type="EMBL" id="GAY57011.1"/>
    </source>
</evidence>
<reference evidence="1 2" key="1">
    <citation type="journal article" date="2017" name="Front. Genet.">
        <title>Draft sequencing of the heterozygous diploid genome of Satsuma (Citrus unshiu Marc.) using a hybrid assembly approach.</title>
        <authorList>
            <person name="Shimizu T."/>
            <person name="Tanizawa Y."/>
            <person name="Mochizuki T."/>
            <person name="Nagasaki H."/>
            <person name="Yoshioka T."/>
            <person name="Toyoda A."/>
            <person name="Fujiyama A."/>
            <person name="Kaminuma E."/>
            <person name="Nakamura Y."/>
        </authorList>
    </citation>
    <scope>NUCLEOTIDE SEQUENCE [LARGE SCALE GENOMIC DNA]</scope>
    <source>
        <strain evidence="2">cv. Miyagawa wase</strain>
    </source>
</reference>
<organism evidence="1 2">
    <name type="scientific">Citrus unshiu</name>
    <name type="common">Satsuma mandarin</name>
    <name type="synonym">Citrus nobilis var. unshiu</name>
    <dbReference type="NCBI Taxonomy" id="55188"/>
    <lineage>
        <taxon>Eukaryota</taxon>
        <taxon>Viridiplantae</taxon>
        <taxon>Streptophyta</taxon>
        <taxon>Embryophyta</taxon>
        <taxon>Tracheophyta</taxon>
        <taxon>Spermatophyta</taxon>
        <taxon>Magnoliopsida</taxon>
        <taxon>eudicotyledons</taxon>
        <taxon>Gunneridae</taxon>
        <taxon>Pentapetalae</taxon>
        <taxon>rosids</taxon>
        <taxon>malvids</taxon>
        <taxon>Sapindales</taxon>
        <taxon>Rutaceae</taxon>
        <taxon>Aurantioideae</taxon>
        <taxon>Citrus</taxon>
    </lineage>
</organism>
<dbReference type="EMBL" id="BDQV01000150">
    <property type="protein sequence ID" value="GAY57011.1"/>
    <property type="molecule type" value="Genomic_DNA"/>
</dbReference>
<sequence length="81" mass="9150">MSKATTLMGITPDRDTRASTGMSFRIVDMIHSSMICKEYDSATRRVASNFLPLQTFGTFSRMHHNDLRHDLSVSQICQAQV</sequence>
<name>A0A2H5PXF7_CITUN</name>